<dbReference type="RefSeq" id="WP_344803486.1">
    <property type="nucleotide sequence ID" value="NZ_BAABAB010000010.1"/>
</dbReference>
<keyword evidence="1" id="KW-1133">Transmembrane helix</keyword>
<feature type="transmembrane region" description="Helical" evidence="1">
    <location>
        <begin position="30"/>
        <end position="49"/>
    </location>
</feature>
<feature type="transmembrane region" description="Helical" evidence="1">
    <location>
        <begin position="82"/>
        <end position="100"/>
    </location>
</feature>
<organism evidence="2 3">
    <name type="scientific">Microlunatus ginsengisoli</name>
    <dbReference type="NCBI Taxonomy" id="363863"/>
    <lineage>
        <taxon>Bacteria</taxon>
        <taxon>Bacillati</taxon>
        <taxon>Actinomycetota</taxon>
        <taxon>Actinomycetes</taxon>
        <taxon>Propionibacteriales</taxon>
        <taxon>Propionibacteriaceae</taxon>
        <taxon>Microlunatus</taxon>
    </lineage>
</organism>
<feature type="transmembrane region" description="Helical" evidence="1">
    <location>
        <begin position="55"/>
        <end position="75"/>
    </location>
</feature>
<evidence type="ECO:0000313" key="3">
    <source>
        <dbReference type="Proteomes" id="UP001501490"/>
    </source>
</evidence>
<protein>
    <submittedName>
        <fullName evidence="2">Uncharacterized protein</fullName>
    </submittedName>
</protein>
<evidence type="ECO:0000313" key="2">
    <source>
        <dbReference type="EMBL" id="GAA3615989.1"/>
    </source>
</evidence>
<gene>
    <name evidence="2" type="ORF">GCM10022236_17660</name>
</gene>
<proteinExistence type="predicted"/>
<sequence length="102" mass="10755">MSGTAPAPRSPFRLSVENGSRRLLTRLHGLPRLLIPLATGILFAVGVLAPPAIGIAALAVILVFVGWLAYLSWPVVSTGGKLMRLLMVVLVAGLLVYRVLTG</sequence>
<dbReference type="EMBL" id="BAABAB010000010">
    <property type="protein sequence ID" value="GAA3615989.1"/>
    <property type="molecule type" value="Genomic_DNA"/>
</dbReference>
<comment type="caution">
    <text evidence="2">The sequence shown here is derived from an EMBL/GenBank/DDBJ whole genome shotgun (WGS) entry which is preliminary data.</text>
</comment>
<evidence type="ECO:0000256" key="1">
    <source>
        <dbReference type="SAM" id="Phobius"/>
    </source>
</evidence>
<dbReference type="Proteomes" id="UP001501490">
    <property type="component" value="Unassembled WGS sequence"/>
</dbReference>
<keyword evidence="1" id="KW-0472">Membrane</keyword>
<reference evidence="3" key="1">
    <citation type="journal article" date="2019" name="Int. J. Syst. Evol. Microbiol.">
        <title>The Global Catalogue of Microorganisms (GCM) 10K type strain sequencing project: providing services to taxonomists for standard genome sequencing and annotation.</title>
        <authorList>
            <consortium name="The Broad Institute Genomics Platform"/>
            <consortium name="The Broad Institute Genome Sequencing Center for Infectious Disease"/>
            <person name="Wu L."/>
            <person name="Ma J."/>
        </authorList>
    </citation>
    <scope>NUCLEOTIDE SEQUENCE [LARGE SCALE GENOMIC DNA]</scope>
    <source>
        <strain evidence="3">JCM 16929</strain>
    </source>
</reference>
<keyword evidence="3" id="KW-1185">Reference proteome</keyword>
<keyword evidence="1" id="KW-0812">Transmembrane</keyword>
<dbReference type="Pfam" id="PF20444">
    <property type="entry name" value="DUF6703"/>
    <property type="match status" value="1"/>
</dbReference>
<dbReference type="InterPro" id="IPR046549">
    <property type="entry name" value="DUF6703"/>
</dbReference>
<name>A0ABP6ZQ73_9ACTN</name>
<accession>A0ABP6ZQ73</accession>